<keyword evidence="7" id="KW-0598">Phosphotransferase system</keyword>
<dbReference type="GO" id="GO:0016301">
    <property type="term" value="F:kinase activity"/>
    <property type="evidence" value="ECO:0007669"/>
    <property type="project" value="UniProtKB-KW"/>
</dbReference>
<evidence type="ECO:0000256" key="10">
    <source>
        <dbReference type="ARBA" id="ARBA00030956"/>
    </source>
</evidence>
<dbReference type="PANTHER" id="PTHR30181">
    <property type="entry name" value="MANNITOL PERMEASE IIC COMPONENT"/>
    <property type="match status" value="1"/>
</dbReference>
<evidence type="ECO:0000256" key="8">
    <source>
        <dbReference type="ARBA" id="ARBA00022777"/>
    </source>
</evidence>
<reference evidence="15" key="1">
    <citation type="submission" date="2016-10" db="EMBL/GenBank/DDBJ databases">
        <authorList>
            <person name="Varghese N."/>
        </authorList>
    </citation>
    <scope>NUCLEOTIDE SEQUENCE [LARGE SCALE GENOMIC DNA]</scope>
    <source>
        <strain evidence="15">DSM 12489</strain>
    </source>
</reference>
<dbReference type="Pfam" id="PF00359">
    <property type="entry name" value="PTS_EIIA_2"/>
    <property type="match status" value="1"/>
</dbReference>
<organism evidence="14 15">
    <name type="scientific">Alicyclobacillus hesperidum</name>
    <dbReference type="NCBI Taxonomy" id="89784"/>
    <lineage>
        <taxon>Bacteria</taxon>
        <taxon>Bacillati</taxon>
        <taxon>Bacillota</taxon>
        <taxon>Bacilli</taxon>
        <taxon>Bacillales</taxon>
        <taxon>Alicyclobacillaceae</taxon>
        <taxon>Alicyclobacillus</taxon>
    </lineage>
</organism>
<dbReference type="InterPro" id="IPR016152">
    <property type="entry name" value="PTrfase/Anion_transptr"/>
</dbReference>
<dbReference type="PANTHER" id="PTHR30181:SF2">
    <property type="entry name" value="PTS SYSTEM MANNITOL-SPECIFIC EIICBA COMPONENT"/>
    <property type="match status" value="1"/>
</dbReference>
<dbReference type="GO" id="GO:0009401">
    <property type="term" value="P:phosphoenolpyruvate-dependent sugar phosphotransferase system"/>
    <property type="evidence" value="ECO:0007669"/>
    <property type="project" value="UniProtKB-KW"/>
</dbReference>
<evidence type="ECO:0000256" key="7">
    <source>
        <dbReference type="ARBA" id="ARBA00022683"/>
    </source>
</evidence>
<dbReference type="InterPro" id="IPR002178">
    <property type="entry name" value="PTS_EIIA_type-2_dom"/>
</dbReference>
<protein>
    <recommendedName>
        <fullName evidence="2">Mannitol-specific phosphotransferase enzyme IIA component</fullName>
    </recommendedName>
    <alternativeName>
        <fullName evidence="10">EIIA</fullName>
    </alternativeName>
    <alternativeName>
        <fullName evidence="11">EIII</fullName>
    </alternativeName>
    <alternativeName>
        <fullName evidence="9">PTS system mannitol-specific EIIA component</fullName>
    </alternativeName>
</protein>
<dbReference type="EMBL" id="BSRA01000017">
    <property type="protein sequence ID" value="GLV14807.1"/>
    <property type="molecule type" value="Genomic_DNA"/>
</dbReference>
<evidence type="ECO:0000313" key="15">
    <source>
        <dbReference type="Proteomes" id="UP000182589"/>
    </source>
</evidence>
<feature type="domain" description="PTS EIIA type-2" evidence="12">
    <location>
        <begin position="2"/>
        <end position="142"/>
    </location>
</feature>
<dbReference type="PROSITE" id="PS51094">
    <property type="entry name" value="PTS_EIIA_TYPE_2"/>
    <property type="match status" value="1"/>
</dbReference>
<evidence type="ECO:0000256" key="3">
    <source>
        <dbReference type="ARBA" id="ARBA00022448"/>
    </source>
</evidence>
<evidence type="ECO:0000256" key="6">
    <source>
        <dbReference type="ARBA" id="ARBA00022679"/>
    </source>
</evidence>
<evidence type="ECO:0000313" key="13">
    <source>
        <dbReference type="EMBL" id="GLV14807.1"/>
    </source>
</evidence>
<dbReference type="GO" id="GO:0090563">
    <property type="term" value="F:protein-phosphocysteine-sugar phosphotransferase activity"/>
    <property type="evidence" value="ECO:0007669"/>
    <property type="project" value="TreeGrafter"/>
</dbReference>
<reference evidence="14" key="2">
    <citation type="submission" date="2016-10" db="EMBL/GenBank/DDBJ databases">
        <authorList>
            <person name="de Groot N.N."/>
        </authorList>
    </citation>
    <scope>NUCLEOTIDE SEQUENCE [LARGE SCALE GENOMIC DNA]</scope>
    <source>
        <strain evidence="14">DSM 12489</strain>
    </source>
</reference>
<dbReference type="CDD" id="cd00211">
    <property type="entry name" value="PTS_IIA_fru"/>
    <property type="match status" value="1"/>
</dbReference>
<keyword evidence="15" id="KW-1185">Reference proteome</keyword>
<keyword evidence="5" id="KW-0762">Sugar transport</keyword>
<keyword evidence="8" id="KW-0418">Kinase</keyword>
<proteinExistence type="predicted"/>
<dbReference type="InterPro" id="IPR050893">
    <property type="entry name" value="Sugar_PTS"/>
</dbReference>
<accession>A0A1H2W4M6</accession>
<evidence type="ECO:0000256" key="5">
    <source>
        <dbReference type="ARBA" id="ARBA00022597"/>
    </source>
</evidence>
<evidence type="ECO:0000256" key="2">
    <source>
        <dbReference type="ARBA" id="ARBA00014783"/>
    </source>
</evidence>
<keyword evidence="3" id="KW-0813">Transport</keyword>
<dbReference type="AlphaFoldDB" id="A0A1H2W4M6"/>
<dbReference type="RefSeq" id="WP_006446443.1">
    <property type="nucleotide sequence ID" value="NZ_BSRA01000017.1"/>
</dbReference>
<evidence type="ECO:0000256" key="4">
    <source>
        <dbReference type="ARBA" id="ARBA00022553"/>
    </source>
</evidence>
<dbReference type="GO" id="GO:0005886">
    <property type="term" value="C:plasma membrane"/>
    <property type="evidence" value="ECO:0007669"/>
    <property type="project" value="TreeGrafter"/>
</dbReference>
<dbReference type="EMBL" id="FNOJ01000013">
    <property type="protein sequence ID" value="SDW75471.1"/>
    <property type="molecule type" value="Genomic_DNA"/>
</dbReference>
<dbReference type="Gene3D" id="3.40.930.10">
    <property type="entry name" value="Mannitol-specific EII, Chain A"/>
    <property type="match status" value="1"/>
</dbReference>
<keyword evidence="6" id="KW-0808">Transferase</keyword>
<reference evidence="13" key="3">
    <citation type="submission" date="2023-02" db="EMBL/GenBank/DDBJ databases">
        <title>Proposal of a novel subspecies: Alicyclobacillus hesperidum subspecies aegle.</title>
        <authorList>
            <person name="Goto K."/>
            <person name="Fujii T."/>
            <person name="Yasui K."/>
            <person name="Mochida K."/>
            <person name="Kato-Tanaka Y."/>
            <person name="Morohoshi S."/>
            <person name="An S.Y."/>
            <person name="Kasai H."/>
            <person name="Yokota A."/>
        </authorList>
    </citation>
    <scope>NUCLEOTIDE SEQUENCE</scope>
    <source>
        <strain evidence="13">DSM 12766</strain>
    </source>
</reference>
<evidence type="ECO:0000256" key="9">
    <source>
        <dbReference type="ARBA" id="ARBA00029908"/>
    </source>
</evidence>
<name>A0A1H2W4M6_9BACL</name>
<comment type="function">
    <text evidence="1">The phosphoenolpyruvate-dependent sugar phosphotransferase system (sugar PTS), a major carbohydrate active transport system, catalyzes the phosphorylation of incoming sugar substrates concomitantly with their translocation across the cell membrane. The enzyme II CmtAB PTS system is involved in D-mannitol transport.</text>
</comment>
<evidence type="ECO:0000313" key="14">
    <source>
        <dbReference type="EMBL" id="SDW75471.1"/>
    </source>
</evidence>
<dbReference type="Proteomes" id="UP001157137">
    <property type="component" value="Unassembled WGS sequence"/>
</dbReference>
<dbReference type="SUPFAM" id="SSF55804">
    <property type="entry name" value="Phoshotransferase/anion transport protein"/>
    <property type="match status" value="1"/>
</dbReference>
<gene>
    <name evidence="13" type="primary">MltF</name>
    <name evidence="13" type="ORF">Heshes_24910</name>
    <name evidence="14" type="ORF">SAMN04489725_11368</name>
</gene>
<keyword evidence="4" id="KW-0597">Phosphoprotein</keyword>
<dbReference type="Proteomes" id="UP000182589">
    <property type="component" value="Unassembled WGS sequence"/>
</dbReference>
<evidence type="ECO:0000259" key="12">
    <source>
        <dbReference type="PROSITE" id="PS51094"/>
    </source>
</evidence>
<evidence type="ECO:0000256" key="1">
    <source>
        <dbReference type="ARBA" id="ARBA00002434"/>
    </source>
</evidence>
<sequence length="143" mass="15438">MQVLQVSNVLLNVPSESKEDAIARVGNKLVENGYVAAPYVEGMLLREQSMTTYIGNQVAIPHSMPEYVQYIQQSGIVVAQYPDGVDFGGGNVAKLVIGIAGRGEEHMEVLSQIATVCMEEENVEKLVRAQTVEDVMAVLGGTL</sequence>
<dbReference type="STRING" id="89784.SAMN04489725_11368"/>
<evidence type="ECO:0000256" key="11">
    <source>
        <dbReference type="ARBA" id="ARBA00030962"/>
    </source>
</evidence>